<dbReference type="SUPFAM" id="SSF46626">
    <property type="entry name" value="Cytochrome c"/>
    <property type="match status" value="1"/>
</dbReference>
<dbReference type="Pfam" id="PF00034">
    <property type="entry name" value="Cytochrom_C"/>
    <property type="match status" value="1"/>
</dbReference>
<accession>A0AAX2AJE3</accession>
<dbReference type="KEGG" id="amyt:AMYT_1663"/>
<dbReference type="InterPro" id="IPR009056">
    <property type="entry name" value="Cyt_c-like_dom"/>
</dbReference>
<keyword evidence="10" id="KW-1185">Reference proteome</keyword>
<keyword evidence="2 6" id="KW-0349">Heme</keyword>
<feature type="chain" id="PRO_5043612229" evidence="7">
    <location>
        <begin position="22"/>
        <end position="101"/>
    </location>
</feature>
<sequence>MTTTKKILISMALFASSVLFASDGATLYKSCATCHGANGEKAALGKSEIIKGWDSKKIQESLSGYKTGTYGKAMKGVMKGQVARLSDEDIKVLGDYIASFK</sequence>
<evidence type="ECO:0000256" key="4">
    <source>
        <dbReference type="ARBA" id="ARBA00022982"/>
    </source>
</evidence>
<dbReference type="RefSeq" id="WP_114842083.1">
    <property type="nucleotide sequence ID" value="NZ_CP031219.1"/>
</dbReference>
<dbReference type="InterPro" id="IPR008168">
    <property type="entry name" value="Cyt_C_IC"/>
</dbReference>
<evidence type="ECO:0000313" key="10">
    <source>
        <dbReference type="Proteomes" id="UP000290092"/>
    </source>
</evidence>
<dbReference type="AlphaFoldDB" id="A0AAX2AJE3"/>
<name>A0AAX2AJE3_9BACT</name>
<feature type="domain" description="Cytochrome c" evidence="8">
    <location>
        <begin position="19"/>
        <end position="101"/>
    </location>
</feature>
<evidence type="ECO:0000256" key="7">
    <source>
        <dbReference type="SAM" id="SignalP"/>
    </source>
</evidence>
<evidence type="ECO:0000256" key="6">
    <source>
        <dbReference type="PROSITE-ProRule" id="PRU00433"/>
    </source>
</evidence>
<dbReference type="Proteomes" id="UP000290092">
    <property type="component" value="Unassembled WGS sequence"/>
</dbReference>
<dbReference type="InterPro" id="IPR036909">
    <property type="entry name" value="Cyt_c-like_dom_sf"/>
</dbReference>
<keyword evidence="5 6" id="KW-0408">Iron</keyword>
<evidence type="ECO:0000256" key="1">
    <source>
        <dbReference type="ARBA" id="ARBA00022448"/>
    </source>
</evidence>
<reference evidence="9 10" key="1">
    <citation type="submission" date="2017-09" db="EMBL/GenBank/DDBJ databases">
        <title>Genomics of the genus Arcobacter.</title>
        <authorList>
            <person name="Perez-Cataluna A."/>
            <person name="Figueras M.J."/>
            <person name="Salas-Masso N."/>
        </authorList>
    </citation>
    <scope>NUCLEOTIDE SEQUENCE [LARGE SCALE GENOMIC DNA]</scope>
    <source>
        <strain evidence="9 10">CECT 7386</strain>
    </source>
</reference>
<evidence type="ECO:0000256" key="3">
    <source>
        <dbReference type="ARBA" id="ARBA00022723"/>
    </source>
</evidence>
<keyword evidence="3 6" id="KW-0479">Metal-binding</keyword>
<dbReference type="GO" id="GO:0020037">
    <property type="term" value="F:heme binding"/>
    <property type="evidence" value="ECO:0007669"/>
    <property type="project" value="InterPro"/>
</dbReference>
<keyword evidence="7" id="KW-0732">Signal</keyword>
<proteinExistence type="predicted"/>
<evidence type="ECO:0000256" key="5">
    <source>
        <dbReference type="ARBA" id="ARBA00023004"/>
    </source>
</evidence>
<keyword evidence="4" id="KW-0249">Electron transport</keyword>
<dbReference type="PROSITE" id="PS51007">
    <property type="entry name" value="CYTC"/>
    <property type="match status" value="1"/>
</dbReference>
<dbReference type="PRINTS" id="PR00605">
    <property type="entry name" value="CYTCHROMECIC"/>
</dbReference>
<dbReference type="GO" id="GO:0005506">
    <property type="term" value="F:iron ion binding"/>
    <property type="evidence" value="ECO:0007669"/>
    <property type="project" value="InterPro"/>
</dbReference>
<dbReference type="EMBL" id="NXID01000025">
    <property type="protein sequence ID" value="RXK15571.1"/>
    <property type="molecule type" value="Genomic_DNA"/>
</dbReference>
<comment type="caution">
    <text evidence="9">The sequence shown here is derived from an EMBL/GenBank/DDBJ whole genome shotgun (WGS) entry which is preliminary data.</text>
</comment>
<evidence type="ECO:0000259" key="8">
    <source>
        <dbReference type="PROSITE" id="PS51007"/>
    </source>
</evidence>
<gene>
    <name evidence="9" type="ORF">CP985_07920</name>
</gene>
<feature type="signal peptide" evidence="7">
    <location>
        <begin position="1"/>
        <end position="21"/>
    </location>
</feature>
<evidence type="ECO:0000256" key="2">
    <source>
        <dbReference type="ARBA" id="ARBA00022617"/>
    </source>
</evidence>
<dbReference type="GO" id="GO:0009055">
    <property type="term" value="F:electron transfer activity"/>
    <property type="evidence" value="ECO:0007669"/>
    <property type="project" value="InterPro"/>
</dbReference>
<evidence type="ECO:0000313" key="9">
    <source>
        <dbReference type="EMBL" id="RXK15571.1"/>
    </source>
</evidence>
<keyword evidence="1" id="KW-0813">Transport</keyword>
<protein>
    <submittedName>
        <fullName evidence="9">Cytochrome C</fullName>
    </submittedName>
</protein>
<organism evidence="9 10">
    <name type="scientific">Malaciobacter mytili LMG 24559</name>
    <dbReference type="NCBI Taxonomy" id="1032238"/>
    <lineage>
        <taxon>Bacteria</taxon>
        <taxon>Pseudomonadati</taxon>
        <taxon>Campylobacterota</taxon>
        <taxon>Epsilonproteobacteria</taxon>
        <taxon>Campylobacterales</taxon>
        <taxon>Arcobacteraceae</taxon>
        <taxon>Malaciobacter</taxon>
    </lineage>
</organism>
<dbReference type="Gene3D" id="1.10.760.10">
    <property type="entry name" value="Cytochrome c-like domain"/>
    <property type="match status" value="1"/>
</dbReference>